<feature type="transmembrane region" description="Helical" evidence="6">
    <location>
        <begin position="119"/>
        <end position="136"/>
    </location>
</feature>
<dbReference type="RefSeq" id="WP_061833753.1">
    <property type="nucleotide sequence ID" value="NZ_LUKE01000001.1"/>
</dbReference>
<evidence type="ECO:0000256" key="1">
    <source>
        <dbReference type="ARBA" id="ARBA00004651"/>
    </source>
</evidence>
<sequence length="323" mass="35291">MKAFKNPLLSLLALIAVGFVFSFGFNSYIQLIVLFAAVNCLLAMSLNLVNGYTGQFSLGHAGFMAIGAYFTAYASTKWNFMPESLRFVEFFLFAIGAGLMAAVAGFLVGLPSLRLKGDYLAIVTLGFGEIIRVTLLNMDFLGGPRGYSGIPSFGSFIYSFSFASVWLLICFFAIWRVMHSTYGRGFLSVREDEIAAESMGINTTRMKVRAFVMSSFFAGVAGALYAHFTNFISPSSFTFLQSVNAVIMVVLGGMGSMTGSIVAAILITALPEALRPLQDLTGVDLRMVIYSLALILVMILRPKGIFGESEITDLWRKYVRRSS</sequence>
<dbReference type="PANTHER" id="PTHR30482">
    <property type="entry name" value="HIGH-AFFINITY BRANCHED-CHAIN AMINO ACID TRANSPORT SYSTEM PERMEASE"/>
    <property type="match status" value="1"/>
</dbReference>
<dbReference type="InterPro" id="IPR043428">
    <property type="entry name" value="LivM-like"/>
</dbReference>
<feature type="transmembrane region" description="Helical" evidence="6">
    <location>
        <begin position="156"/>
        <end position="175"/>
    </location>
</feature>
<keyword evidence="3 6" id="KW-0812">Transmembrane</keyword>
<dbReference type="Pfam" id="PF02653">
    <property type="entry name" value="BPD_transp_2"/>
    <property type="match status" value="1"/>
</dbReference>
<dbReference type="PANTHER" id="PTHR30482:SF10">
    <property type="entry name" value="HIGH-AFFINITY BRANCHED-CHAIN AMINO ACID TRANSPORT PROTEIN BRAE"/>
    <property type="match status" value="1"/>
</dbReference>
<feature type="transmembrane region" description="Helical" evidence="6">
    <location>
        <begin position="32"/>
        <end position="49"/>
    </location>
</feature>
<feature type="transmembrane region" description="Helical" evidence="6">
    <location>
        <begin position="87"/>
        <end position="107"/>
    </location>
</feature>
<accession>A0A150WPF7</accession>
<feature type="transmembrane region" description="Helical" evidence="6">
    <location>
        <begin position="56"/>
        <end position="75"/>
    </location>
</feature>
<dbReference type="CDD" id="cd06581">
    <property type="entry name" value="TM_PBP1_LivM_like"/>
    <property type="match status" value="1"/>
</dbReference>
<feature type="transmembrane region" description="Helical" evidence="6">
    <location>
        <begin position="283"/>
        <end position="300"/>
    </location>
</feature>
<dbReference type="InterPro" id="IPR001851">
    <property type="entry name" value="ABC_transp_permease"/>
</dbReference>
<keyword evidence="4 6" id="KW-1133">Transmembrane helix</keyword>
<evidence type="ECO:0000256" key="2">
    <source>
        <dbReference type="ARBA" id="ARBA00022475"/>
    </source>
</evidence>
<reference evidence="7 8" key="1">
    <citation type="submission" date="2016-03" db="EMBL/GenBank/DDBJ databases">
        <authorList>
            <person name="Ploux O."/>
        </authorList>
    </citation>
    <scope>NUCLEOTIDE SEQUENCE [LARGE SCALE GENOMIC DNA]</scope>
    <source>
        <strain evidence="7 8">R0</strain>
    </source>
</reference>
<dbReference type="GO" id="GO:0015658">
    <property type="term" value="F:branched-chain amino acid transmembrane transporter activity"/>
    <property type="evidence" value="ECO:0007669"/>
    <property type="project" value="InterPro"/>
</dbReference>
<dbReference type="Proteomes" id="UP000075320">
    <property type="component" value="Unassembled WGS sequence"/>
</dbReference>
<keyword evidence="8" id="KW-1185">Reference proteome</keyword>
<protein>
    <submittedName>
        <fullName evidence="7">ABC transporter</fullName>
    </submittedName>
</protein>
<comment type="subcellular location">
    <subcellularLocation>
        <location evidence="1">Cell membrane</location>
        <topology evidence="1">Multi-pass membrane protein</topology>
    </subcellularLocation>
</comment>
<evidence type="ECO:0000256" key="4">
    <source>
        <dbReference type="ARBA" id="ARBA00022989"/>
    </source>
</evidence>
<proteinExistence type="predicted"/>
<evidence type="ECO:0000256" key="6">
    <source>
        <dbReference type="SAM" id="Phobius"/>
    </source>
</evidence>
<keyword evidence="2" id="KW-1003">Cell membrane</keyword>
<keyword evidence="5 6" id="KW-0472">Membrane</keyword>
<evidence type="ECO:0000313" key="8">
    <source>
        <dbReference type="Proteomes" id="UP000075320"/>
    </source>
</evidence>
<comment type="caution">
    <text evidence="7">The sequence shown here is derived from an EMBL/GenBank/DDBJ whole genome shotgun (WGS) entry which is preliminary data.</text>
</comment>
<dbReference type="AlphaFoldDB" id="A0A150WPF7"/>
<gene>
    <name evidence="7" type="ORF">AZI86_03765</name>
</gene>
<organism evidence="7 8">
    <name type="scientific">Bdellovibrio bacteriovorus</name>
    <dbReference type="NCBI Taxonomy" id="959"/>
    <lineage>
        <taxon>Bacteria</taxon>
        <taxon>Pseudomonadati</taxon>
        <taxon>Bdellovibrionota</taxon>
        <taxon>Bdellovibrionia</taxon>
        <taxon>Bdellovibrionales</taxon>
        <taxon>Pseudobdellovibrionaceae</taxon>
        <taxon>Bdellovibrio</taxon>
    </lineage>
</organism>
<name>A0A150WPF7_BDEBC</name>
<dbReference type="GO" id="GO:0005886">
    <property type="term" value="C:plasma membrane"/>
    <property type="evidence" value="ECO:0007669"/>
    <property type="project" value="UniProtKB-SubCell"/>
</dbReference>
<dbReference type="EMBL" id="LUKE01000001">
    <property type="protein sequence ID" value="KYG66187.1"/>
    <property type="molecule type" value="Genomic_DNA"/>
</dbReference>
<feature type="transmembrane region" description="Helical" evidence="6">
    <location>
        <begin position="208"/>
        <end position="226"/>
    </location>
</feature>
<evidence type="ECO:0000256" key="5">
    <source>
        <dbReference type="ARBA" id="ARBA00023136"/>
    </source>
</evidence>
<evidence type="ECO:0000256" key="3">
    <source>
        <dbReference type="ARBA" id="ARBA00022692"/>
    </source>
</evidence>
<dbReference type="OrthoDB" id="5290643at2"/>
<feature type="transmembrane region" description="Helical" evidence="6">
    <location>
        <begin position="246"/>
        <end position="271"/>
    </location>
</feature>
<evidence type="ECO:0000313" key="7">
    <source>
        <dbReference type="EMBL" id="KYG66187.1"/>
    </source>
</evidence>